<gene>
    <name evidence="2" type="ORF">GMJLKIPL_6500</name>
</gene>
<evidence type="ECO:0000313" key="2">
    <source>
        <dbReference type="EMBL" id="GJE04536.1"/>
    </source>
</evidence>
<dbReference type="EMBL" id="BPQQ01000131">
    <property type="protein sequence ID" value="GJE04536.1"/>
    <property type="molecule type" value="Genomic_DNA"/>
</dbReference>
<comment type="caution">
    <text evidence="2">The sequence shown here is derived from an EMBL/GenBank/DDBJ whole genome shotgun (WGS) entry which is preliminary data.</text>
</comment>
<dbReference type="Proteomes" id="UP001055153">
    <property type="component" value="Unassembled WGS sequence"/>
</dbReference>
<name>A0ABQ4SS90_9HYPH</name>
<sequence>MEMLGATGAMLVASGTVLAVVAVVAIVGHVIERARHRDEPPLVDPNRQTNAR</sequence>
<evidence type="ECO:0000313" key="3">
    <source>
        <dbReference type="Proteomes" id="UP001055153"/>
    </source>
</evidence>
<keyword evidence="1" id="KW-0472">Membrane</keyword>
<reference evidence="2" key="1">
    <citation type="journal article" date="2021" name="Front. Microbiol.">
        <title>Comprehensive Comparative Genomics and Phenotyping of Methylobacterium Species.</title>
        <authorList>
            <person name="Alessa O."/>
            <person name="Ogura Y."/>
            <person name="Fujitani Y."/>
            <person name="Takami H."/>
            <person name="Hayashi T."/>
            <person name="Sahin N."/>
            <person name="Tani A."/>
        </authorList>
    </citation>
    <scope>NUCLEOTIDE SEQUENCE</scope>
    <source>
        <strain evidence="2">DSM 17168</strain>
    </source>
</reference>
<accession>A0ABQ4SS90</accession>
<dbReference type="RefSeq" id="WP_238241920.1">
    <property type="nucleotide sequence ID" value="NZ_BPQQ01000131.1"/>
</dbReference>
<proteinExistence type="predicted"/>
<evidence type="ECO:0000256" key="1">
    <source>
        <dbReference type="SAM" id="Phobius"/>
    </source>
</evidence>
<keyword evidence="3" id="KW-1185">Reference proteome</keyword>
<protein>
    <submittedName>
        <fullName evidence="2">Uncharacterized protein</fullName>
    </submittedName>
</protein>
<keyword evidence="1" id="KW-0812">Transmembrane</keyword>
<reference evidence="2" key="2">
    <citation type="submission" date="2021-08" db="EMBL/GenBank/DDBJ databases">
        <authorList>
            <person name="Tani A."/>
            <person name="Ola A."/>
            <person name="Ogura Y."/>
            <person name="Katsura K."/>
            <person name="Hayashi T."/>
        </authorList>
    </citation>
    <scope>NUCLEOTIDE SEQUENCE</scope>
    <source>
        <strain evidence="2">DSM 17168</strain>
    </source>
</reference>
<keyword evidence="1" id="KW-1133">Transmembrane helix</keyword>
<feature type="transmembrane region" description="Helical" evidence="1">
    <location>
        <begin position="6"/>
        <end position="27"/>
    </location>
</feature>
<organism evidence="2 3">
    <name type="scientific">Methylobacterium isbiliense</name>
    <dbReference type="NCBI Taxonomy" id="315478"/>
    <lineage>
        <taxon>Bacteria</taxon>
        <taxon>Pseudomonadati</taxon>
        <taxon>Pseudomonadota</taxon>
        <taxon>Alphaproteobacteria</taxon>
        <taxon>Hyphomicrobiales</taxon>
        <taxon>Methylobacteriaceae</taxon>
        <taxon>Methylobacterium</taxon>
    </lineage>
</organism>